<dbReference type="AlphaFoldDB" id="A0AAV4W9N3"/>
<keyword evidence="2" id="KW-1185">Reference proteome</keyword>
<dbReference type="Proteomes" id="UP001054945">
    <property type="component" value="Unassembled WGS sequence"/>
</dbReference>
<sequence>MGNRTAVTGEGRAFDQFGLILTLRCSCPSESVERPTKHTTIELLAPDISTQLDSPALKGTPGIMVNSPREFIHRCRCLTCYCSPWRGWCRNRRFYL</sequence>
<accession>A0AAV4W9N3</accession>
<evidence type="ECO:0000313" key="1">
    <source>
        <dbReference type="EMBL" id="GIY78514.1"/>
    </source>
</evidence>
<comment type="caution">
    <text evidence="1">The sequence shown here is derived from an EMBL/GenBank/DDBJ whole genome shotgun (WGS) entry which is preliminary data.</text>
</comment>
<proteinExistence type="predicted"/>
<organism evidence="1 2">
    <name type="scientific">Caerostris extrusa</name>
    <name type="common">Bark spider</name>
    <name type="synonym">Caerostris bankana</name>
    <dbReference type="NCBI Taxonomy" id="172846"/>
    <lineage>
        <taxon>Eukaryota</taxon>
        <taxon>Metazoa</taxon>
        <taxon>Ecdysozoa</taxon>
        <taxon>Arthropoda</taxon>
        <taxon>Chelicerata</taxon>
        <taxon>Arachnida</taxon>
        <taxon>Araneae</taxon>
        <taxon>Araneomorphae</taxon>
        <taxon>Entelegynae</taxon>
        <taxon>Araneoidea</taxon>
        <taxon>Araneidae</taxon>
        <taxon>Caerostris</taxon>
    </lineage>
</organism>
<reference evidence="1 2" key="1">
    <citation type="submission" date="2021-06" db="EMBL/GenBank/DDBJ databases">
        <title>Caerostris extrusa draft genome.</title>
        <authorList>
            <person name="Kono N."/>
            <person name="Arakawa K."/>
        </authorList>
    </citation>
    <scope>NUCLEOTIDE SEQUENCE [LARGE SCALE GENOMIC DNA]</scope>
</reference>
<evidence type="ECO:0000313" key="2">
    <source>
        <dbReference type="Proteomes" id="UP001054945"/>
    </source>
</evidence>
<name>A0AAV4W9N3_CAEEX</name>
<protein>
    <submittedName>
        <fullName evidence="1">Uncharacterized protein</fullName>
    </submittedName>
</protein>
<gene>
    <name evidence="1" type="ORF">CEXT_278331</name>
</gene>
<dbReference type="EMBL" id="BPLR01015764">
    <property type="protein sequence ID" value="GIY78514.1"/>
    <property type="molecule type" value="Genomic_DNA"/>
</dbReference>